<dbReference type="Proteomes" id="UP000664169">
    <property type="component" value="Unassembled WGS sequence"/>
</dbReference>
<feature type="compositionally biased region" description="Basic and acidic residues" evidence="1">
    <location>
        <begin position="1"/>
        <end position="10"/>
    </location>
</feature>
<proteinExistence type="predicted"/>
<evidence type="ECO:0000313" key="2">
    <source>
        <dbReference type="EMBL" id="CAF9919079.1"/>
    </source>
</evidence>
<sequence>MSRETIKKTATESSSKLGAASGKNGATRQADILETVCRQENISGLDSDQFKEFSKLVKPVLADSLEQRDFQVTGPSFNPDLTIMTEAQQSDILAACYNFAFFPKGHYL</sequence>
<dbReference type="EMBL" id="CAJPDQ010000014">
    <property type="protein sequence ID" value="CAF9919079.1"/>
    <property type="molecule type" value="Genomic_DNA"/>
</dbReference>
<feature type="region of interest" description="Disordered" evidence="1">
    <location>
        <begin position="1"/>
        <end position="27"/>
    </location>
</feature>
<name>A0A8H3F8Q0_9LECA</name>
<dbReference type="AlphaFoldDB" id="A0A8H3F8Q0"/>
<comment type="caution">
    <text evidence="2">The sequence shown here is derived from an EMBL/GenBank/DDBJ whole genome shotgun (WGS) entry which is preliminary data.</text>
</comment>
<evidence type="ECO:0000256" key="1">
    <source>
        <dbReference type="SAM" id="MobiDB-lite"/>
    </source>
</evidence>
<keyword evidence="3" id="KW-1185">Reference proteome</keyword>
<gene>
    <name evidence="2" type="ORF">GOMPHAMPRED_001672</name>
</gene>
<protein>
    <submittedName>
        <fullName evidence="2">Uncharacterized protein</fullName>
    </submittedName>
</protein>
<organism evidence="2 3">
    <name type="scientific">Gomphillus americanus</name>
    <dbReference type="NCBI Taxonomy" id="1940652"/>
    <lineage>
        <taxon>Eukaryota</taxon>
        <taxon>Fungi</taxon>
        <taxon>Dikarya</taxon>
        <taxon>Ascomycota</taxon>
        <taxon>Pezizomycotina</taxon>
        <taxon>Lecanoromycetes</taxon>
        <taxon>OSLEUM clade</taxon>
        <taxon>Ostropomycetidae</taxon>
        <taxon>Ostropales</taxon>
        <taxon>Graphidaceae</taxon>
        <taxon>Gomphilloideae</taxon>
        <taxon>Gomphillus</taxon>
    </lineage>
</organism>
<evidence type="ECO:0000313" key="3">
    <source>
        <dbReference type="Proteomes" id="UP000664169"/>
    </source>
</evidence>
<accession>A0A8H3F8Q0</accession>
<reference evidence="2" key="1">
    <citation type="submission" date="2021-03" db="EMBL/GenBank/DDBJ databases">
        <authorList>
            <person name="Tagirdzhanova G."/>
        </authorList>
    </citation>
    <scope>NUCLEOTIDE SEQUENCE</scope>
</reference>